<evidence type="ECO:0000313" key="1">
    <source>
        <dbReference type="EMBL" id="KAK6761008.1"/>
    </source>
</evidence>
<protein>
    <submittedName>
        <fullName evidence="1">Uncharacterized protein</fullName>
    </submittedName>
</protein>
<keyword evidence="2" id="KW-1185">Reference proteome</keyword>
<accession>A0ABR1EEI7</accession>
<gene>
    <name evidence="1" type="primary">Necator_chrX.g22341</name>
    <name evidence="1" type="ORF">RB195_022179</name>
</gene>
<organism evidence="1 2">
    <name type="scientific">Necator americanus</name>
    <name type="common">Human hookworm</name>
    <dbReference type="NCBI Taxonomy" id="51031"/>
    <lineage>
        <taxon>Eukaryota</taxon>
        <taxon>Metazoa</taxon>
        <taxon>Ecdysozoa</taxon>
        <taxon>Nematoda</taxon>
        <taxon>Chromadorea</taxon>
        <taxon>Rhabditida</taxon>
        <taxon>Rhabditina</taxon>
        <taxon>Rhabditomorpha</taxon>
        <taxon>Strongyloidea</taxon>
        <taxon>Ancylostomatidae</taxon>
        <taxon>Bunostominae</taxon>
        <taxon>Necator</taxon>
    </lineage>
</organism>
<reference evidence="1 2" key="1">
    <citation type="submission" date="2023-08" db="EMBL/GenBank/DDBJ databases">
        <title>A Necator americanus chromosomal reference genome.</title>
        <authorList>
            <person name="Ilik V."/>
            <person name="Petrzelkova K.J."/>
            <person name="Pardy F."/>
            <person name="Fuh T."/>
            <person name="Niatou-Singa F.S."/>
            <person name="Gouil Q."/>
            <person name="Baker L."/>
            <person name="Ritchie M.E."/>
            <person name="Jex A.R."/>
            <person name="Gazzola D."/>
            <person name="Li H."/>
            <person name="Toshio Fujiwara R."/>
            <person name="Zhan B."/>
            <person name="Aroian R.V."/>
            <person name="Pafco B."/>
            <person name="Schwarz E.M."/>
        </authorList>
    </citation>
    <scope>NUCLEOTIDE SEQUENCE [LARGE SCALE GENOMIC DNA]</scope>
    <source>
        <strain evidence="1 2">Aroian</strain>
        <tissue evidence="1">Whole animal</tissue>
    </source>
</reference>
<comment type="caution">
    <text evidence="1">The sequence shown here is derived from an EMBL/GenBank/DDBJ whole genome shotgun (WGS) entry which is preliminary data.</text>
</comment>
<evidence type="ECO:0000313" key="2">
    <source>
        <dbReference type="Proteomes" id="UP001303046"/>
    </source>
</evidence>
<dbReference type="EMBL" id="JAVFWL010000006">
    <property type="protein sequence ID" value="KAK6761008.1"/>
    <property type="molecule type" value="Genomic_DNA"/>
</dbReference>
<dbReference type="Proteomes" id="UP001303046">
    <property type="component" value="Unassembled WGS sequence"/>
</dbReference>
<sequence>MKEDLRTLGVDGQFWRDVRFRWIWNSDEWIDSVPLSQNIEKVEQSYVRERWHVFTGRAGPSMSSIRFLPSSLSSKMFSSFVSDVDEVLEPNLAELSIGPFA</sequence>
<name>A0ABR1EEI7_NECAM</name>
<proteinExistence type="predicted"/>